<dbReference type="Gene3D" id="3.40.395.10">
    <property type="entry name" value="Adenoviral Proteinase, Chain A"/>
    <property type="match status" value="1"/>
</dbReference>
<dbReference type="GO" id="GO:0005634">
    <property type="term" value="C:nucleus"/>
    <property type="evidence" value="ECO:0007669"/>
    <property type="project" value="TreeGrafter"/>
</dbReference>
<dbReference type="AlphaFoldDB" id="A0AAD8WRM6"/>
<dbReference type="GO" id="GO:0016926">
    <property type="term" value="P:protein desumoylation"/>
    <property type="evidence" value="ECO:0007669"/>
    <property type="project" value="UniProtKB-ARBA"/>
</dbReference>
<accession>A0AAD8WRM6</accession>
<dbReference type="InterPro" id="IPR038765">
    <property type="entry name" value="Papain-like_cys_pep_sf"/>
</dbReference>
<gene>
    <name evidence="8" type="ORF">QYE76_038833</name>
</gene>
<sequence>MPRAPHRRGGKRSISGAHRTNSSTSRRRLTGLSHLLAVGPFILRFALTTGPHRPRKRRTDGASHPAHCPPRRCRVVSLRRFLALGPFALRYVLAGGASASCRRRKASLINNMGCTLSGLFSEGLFRKSTDDGGLRVYGRPVEGLREVGDLSANQVQADNANAARRGIGDWTNIRLEEVPSYKPKEDLRELFTPLTNEEESLVDSSLNGSGHSKEILARHEPSNIEITREKLGCLRPRRWLNDEVINFYLELLKERAKREPTRFLKCHFFNTFFYKKLAGGKTGYDYESVRRWTTLNKLGYELLDCDKIFIPIHRDLHWCLAVINMKEKTYQYLDSFGVMDFDVLRILATYIMDEVKDKSNIELDVSSWQDVSVPLRVQHNGWDCGMFMLKFIDFHSQGVSPSFSQEDMEYFRKRTAKEILRSKAE</sequence>
<dbReference type="GO" id="GO:0006508">
    <property type="term" value="P:proteolysis"/>
    <property type="evidence" value="ECO:0007669"/>
    <property type="project" value="UniProtKB-KW"/>
</dbReference>
<dbReference type="FunFam" id="3.40.395.10:FF:000005">
    <property type="entry name" value="Ubiquitin-like-specific protease ESD4"/>
    <property type="match status" value="1"/>
</dbReference>
<dbReference type="PANTHER" id="PTHR12606">
    <property type="entry name" value="SENTRIN/SUMO-SPECIFIC PROTEASE"/>
    <property type="match status" value="1"/>
</dbReference>
<evidence type="ECO:0000256" key="4">
    <source>
        <dbReference type="ARBA" id="ARBA00022801"/>
    </source>
</evidence>
<dbReference type="PANTHER" id="PTHR12606:SF103">
    <property type="entry name" value="OS04G0639700 PROTEIN"/>
    <property type="match status" value="1"/>
</dbReference>
<protein>
    <recommendedName>
        <fullName evidence="7">Ubiquitin-like protease family profile domain-containing protein</fullName>
    </recommendedName>
</protein>
<evidence type="ECO:0000313" key="9">
    <source>
        <dbReference type="Proteomes" id="UP001231189"/>
    </source>
</evidence>
<feature type="compositionally biased region" description="Basic residues" evidence="6">
    <location>
        <begin position="1"/>
        <end position="11"/>
    </location>
</feature>
<reference evidence="8" key="1">
    <citation type="submission" date="2023-07" db="EMBL/GenBank/DDBJ databases">
        <title>A chromosome-level genome assembly of Lolium multiflorum.</title>
        <authorList>
            <person name="Chen Y."/>
            <person name="Copetti D."/>
            <person name="Kolliker R."/>
            <person name="Studer B."/>
        </authorList>
    </citation>
    <scope>NUCLEOTIDE SEQUENCE</scope>
    <source>
        <strain evidence="8">02402/16</strain>
        <tissue evidence="8">Leaf</tissue>
    </source>
</reference>
<evidence type="ECO:0000256" key="6">
    <source>
        <dbReference type="SAM" id="MobiDB-lite"/>
    </source>
</evidence>
<keyword evidence="4" id="KW-0378">Hydrolase</keyword>
<keyword evidence="2" id="KW-0645">Protease</keyword>
<name>A0AAD8WRM6_LOLMU</name>
<dbReference type="GO" id="GO:0016929">
    <property type="term" value="F:deSUMOylase activity"/>
    <property type="evidence" value="ECO:0007669"/>
    <property type="project" value="TreeGrafter"/>
</dbReference>
<feature type="domain" description="Ubiquitin-like protease family profile" evidence="7">
    <location>
        <begin position="224"/>
        <end position="395"/>
    </location>
</feature>
<feature type="region of interest" description="Disordered" evidence="6">
    <location>
        <begin position="49"/>
        <end position="69"/>
    </location>
</feature>
<dbReference type="SUPFAM" id="SSF54001">
    <property type="entry name" value="Cysteine proteinases"/>
    <property type="match status" value="1"/>
</dbReference>
<dbReference type="EMBL" id="JAUUTY010000002">
    <property type="protein sequence ID" value="KAK1677985.1"/>
    <property type="molecule type" value="Genomic_DNA"/>
</dbReference>
<comment type="similarity">
    <text evidence="1">Belongs to the peptidase C48 family.</text>
</comment>
<evidence type="ECO:0000256" key="2">
    <source>
        <dbReference type="ARBA" id="ARBA00022670"/>
    </source>
</evidence>
<comment type="caution">
    <text evidence="8">The sequence shown here is derived from an EMBL/GenBank/DDBJ whole genome shotgun (WGS) entry which is preliminary data.</text>
</comment>
<organism evidence="8 9">
    <name type="scientific">Lolium multiflorum</name>
    <name type="common">Italian ryegrass</name>
    <name type="synonym">Lolium perenne subsp. multiflorum</name>
    <dbReference type="NCBI Taxonomy" id="4521"/>
    <lineage>
        <taxon>Eukaryota</taxon>
        <taxon>Viridiplantae</taxon>
        <taxon>Streptophyta</taxon>
        <taxon>Embryophyta</taxon>
        <taxon>Tracheophyta</taxon>
        <taxon>Spermatophyta</taxon>
        <taxon>Magnoliopsida</taxon>
        <taxon>Liliopsida</taxon>
        <taxon>Poales</taxon>
        <taxon>Poaceae</taxon>
        <taxon>BOP clade</taxon>
        <taxon>Pooideae</taxon>
        <taxon>Poodae</taxon>
        <taxon>Poeae</taxon>
        <taxon>Poeae Chloroplast Group 2 (Poeae type)</taxon>
        <taxon>Loliodinae</taxon>
        <taxon>Loliinae</taxon>
        <taxon>Lolium</taxon>
    </lineage>
</organism>
<keyword evidence="3" id="KW-0833">Ubl conjugation pathway</keyword>
<dbReference type="PROSITE" id="PS50600">
    <property type="entry name" value="ULP_PROTEASE"/>
    <property type="match status" value="1"/>
</dbReference>
<evidence type="ECO:0000256" key="5">
    <source>
        <dbReference type="ARBA" id="ARBA00022807"/>
    </source>
</evidence>
<dbReference type="InterPro" id="IPR003653">
    <property type="entry name" value="Peptidase_C48_C"/>
</dbReference>
<keyword evidence="5" id="KW-0788">Thiol protease</keyword>
<proteinExistence type="inferred from homology"/>
<feature type="region of interest" description="Disordered" evidence="6">
    <location>
        <begin position="1"/>
        <end position="27"/>
    </location>
</feature>
<evidence type="ECO:0000256" key="1">
    <source>
        <dbReference type="ARBA" id="ARBA00005234"/>
    </source>
</evidence>
<evidence type="ECO:0000256" key="3">
    <source>
        <dbReference type="ARBA" id="ARBA00022786"/>
    </source>
</evidence>
<dbReference type="Pfam" id="PF02902">
    <property type="entry name" value="Peptidase_C48"/>
    <property type="match status" value="1"/>
</dbReference>
<dbReference type="Proteomes" id="UP001231189">
    <property type="component" value="Unassembled WGS sequence"/>
</dbReference>
<evidence type="ECO:0000259" key="7">
    <source>
        <dbReference type="PROSITE" id="PS50600"/>
    </source>
</evidence>
<keyword evidence="9" id="KW-1185">Reference proteome</keyword>
<evidence type="ECO:0000313" key="8">
    <source>
        <dbReference type="EMBL" id="KAK1677985.1"/>
    </source>
</evidence>